<dbReference type="SMART" id="SM01311">
    <property type="entry name" value="RPOL_N"/>
    <property type="match status" value="1"/>
</dbReference>
<dbReference type="Gene3D" id="1.10.287.260">
    <property type="match status" value="1"/>
</dbReference>
<dbReference type="Pfam" id="PF00940">
    <property type="entry name" value="RNA_pol"/>
    <property type="match status" value="1"/>
</dbReference>
<evidence type="ECO:0000313" key="10">
    <source>
        <dbReference type="Proteomes" id="UP000239469"/>
    </source>
</evidence>
<dbReference type="InterPro" id="IPR043502">
    <property type="entry name" value="DNA/RNA_pol_sf"/>
</dbReference>
<dbReference type="GO" id="GO:0003899">
    <property type="term" value="F:DNA-directed RNA polymerase activity"/>
    <property type="evidence" value="ECO:0007669"/>
    <property type="project" value="UniProtKB-EC"/>
</dbReference>
<dbReference type="PROSITE" id="PS00489">
    <property type="entry name" value="RNA_POL_PHAGE_2"/>
    <property type="match status" value="1"/>
</dbReference>
<dbReference type="PANTHER" id="PTHR10102:SF0">
    <property type="entry name" value="DNA-DIRECTED RNA POLYMERASE, MITOCHONDRIAL"/>
    <property type="match status" value="1"/>
</dbReference>
<evidence type="ECO:0000256" key="3">
    <source>
        <dbReference type="ARBA" id="ARBA00022478"/>
    </source>
</evidence>
<dbReference type="InterPro" id="IPR046950">
    <property type="entry name" value="DNA-dir_Rpol_C_phage-type"/>
</dbReference>
<evidence type="ECO:0000256" key="5">
    <source>
        <dbReference type="ARBA" id="ARBA00022695"/>
    </source>
</evidence>
<dbReference type="InterPro" id="IPR029262">
    <property type="entry name" value="RPOL_N"/>
</dbReference>
<name>A0A2S9X6E8_9NEIS</name>
<dbReference type="Gene3D" id="1.10.150.20">
    <property type="entry name" value="5' to 3' exonuclease, C-terminal subdomain"/>
    <property type="match status" value="1"/>
</dbReference>
<dbReference type="Gene3D" id="1.10.287.280">
    <property type="match status" value="1"/>
</dbReference>
<evidence type="ECO:0000256" key="4">
    <source>
        <dbReference type="ARBA" id="ARBA00022679"/>
    </source>
</evidence>
<dbReference type="EC" id="2.7.7.6" evidence="2"/>
<dbReference type="Pfam" id="PF14700">
    <property type="entry name" value="RPOL_N"/>
    <property type="match status" value="1"/>
</dbReference>
<evidence type="ECO:0000256" key="2">
    <source>
        <dbReference type="ARBA" id="ARBA00012418"/>
    </source>
</evidence>
<keyword evidence="4" id="KW-0808">Transferase</keyword>
<comment type="catalytic activity">
    <reaction evidence="7">
        <text>RNA(n) + a ribonucleoside 5'-triphosphate = RNA(n+1) + diphosphate</text>
        <dbReference type="Rhea" id="RHEA:21248"/>
        <dbReference type="Rhea" id="RHEA-COMP:14527"/>
        <dbReference type="Rhea" id="RHEA-COMP:17342"/>
        <dbReference type="ChEBI" id="CHEBI:33019"/>
        <dbReference type="ChEBI" id="CHEBI:61557"/>
        <dbReference type="ChEBI" id="CHEBI:140395"/>
        <dbReference type="EC" id="2.7.7.6"/>
    </reaction>
</comment>
<feature type="domain" description="DNA-directed RNA polymerase N-terminal" evidence="8">
    <location>
        <begin position="21"/>
        <end position="321"/>
    </location>
</feature>
<dbReference type="SUPFAM" id="SSF56672">
    <property type="entry name" value="DNA/RNA polymerases"/>
    <property type="match status" value="1"/>
</dbReference>
<reference evidence="9 10" key="1">
    <citation type="submission" date="2017-01" db="EMBL/GenBank/DDBJ databases">
        <title>New insights into the genetic diversity of Chromobacterium isolated from tropical freshwater lake.</title>
        <authorList>
            <person name="Santos A.B."/>
            <person name="Nascimento A.M."/>
            <person name="Da Silva P.C."/>
        </authorList>
    </citation>
    <scope>NUCLEOTIDE SEQUENCE [LARGE SCALE GENOMIC DNA]</scope>
    <source>
        <strain evidence="9 10">56AF</strain>
    </source>
</reference>
<comment type="similarity">
    <text evidence="1">Belongs to the phage and mitochondrial RNA polymerase family.</text>
</comment>
<evidence type="ECO:0000259" key="8">
    <source>
        <dbReference type="SMART" id="SM01311"/>
    </source>
</evidence>
<dbReference type="PANTHER" id="PTHR10102">
    <property type="entry name" value="DNA-DIRECTED RNA POLYMERASE, MITOCHONDRIAL"/>
    <property type="match status" value="1"/>
</dbReference>
<dbReference type="InterPro" id="IPR024075">
    <property type="entry name" value="DNA-dir_RNA_pol_helix_hairp_sf"/>
</dbReference>
<protein>
    <recommendedName>
        <fullName evidence="2">DNA-directed RNA polymerase</fullName>
        <ecNumber evidence="2">2.7.7.6</ecNumber>
    </recommendedName>
</protein>
<dbReference type="InterPro" id="IPR002092">
    <property type="entry name" value="DNA-dir_Rpol_phage-type"/>
</dbReference>
<organism evidence="9 10">
    <name type="scientific">Chromobacterium amazonense</name>
    <dbReference type="NCBI Taxonomy" id="1382803"/>
    <lineage>
        <taxon>Bacteria</taxon>
        <taxon>Pseudomonadati</taxon>
        <taxon>Pseudomonadota</taxon>
        <taxon>Betaproteobacteria</taxon>
        <taxon>Neisseriales</taxon>
        <taxon>Chromobacteriaceae</taxon>
        <taxon>Chromobacterium</taxon>
    </lineage>
</organism>
<sequence>MSIEIQNLQSFKELYGSDLVDEQISLEISAKVEAEEKVKRILIQNAQEGTFDSSLVGSSILSRLLPGIAARLAEWMAKAQGKGKNHSAVKFFRQLPEINEKTKETRYEKLAYAGLKRGIAMCMLRKPPQPITLMLQIGKTIEEEVRFNYLLAAMPKAKAAYVRLQVKERHEELYKRAYLKAHERHMGIEWQRWDETSRMRCGEVILDAMLGAGVFELETVEHFVAGKVSMTTFVIPSKLLAKAIGHYSDKLMQQAHMHLPTLIPPKPWDNLRDGGYYSAAAKSSLFRIPSIAAPEIKKNFYSNLEDVDISQVIQAVEALQNTAWRINTRVLEVAKKVFSPAYSGMAGLPHVEDLPIPPDAPEGATEEEIKEIRKKKTLAHLANKRRVSQALRVTGSLAIADKFKDKEKIYFPHNFDYRGRVYPIPAFSPQGDDLTKGLLMFAEAGPIGSEENLKLFKMHGANCYGHDKWSIDERAAWVDKYSDEILEVAKDPLGTVSFWANDSVDSPFCFLAFCFEYEGYMKEGLDYCSRIVLAFDGSCSGIQHYSALLRDSIGGRAVNLVPGLPRQDIYQLVADKVIETIQQHVKEGSPDESVEVDRDGEKVQILKLGTKTLAQQWEMFGVKRNTVKRSVMTLAYGSKEYGFKEQVEDDTIFPALAKGDTTFSAPRQASAYMAKLIWISVQEIVVKAVEAMGFLQKLASIISKSGKAVSWYTPDGLPVQQFYYKSESKRVEFLIAGQRRFFTFSRGTEKIDPAKQKSGIAPNFIHSLDAAHLRMTINHCQGKGIINFGMIHDSFGTSADGAEKMFKGVRETMVLMYQDSNPLLDFVERIKATLPEEFSQSIPALPQPGDLVLEGIKDTEFSFS</sequence>
<dbReference type="GO" id="GO:0006351">
    <property type="term" value="P:DNA-templated transcription"/>
    <property type="evidence" value="ECO:0007669"/>
    <property type="project" value="InterPro"/>
</dbReference>
<dbReference type="InterPro" id="IPR037159">
    <property type="entry name" value="RNA_POL_N_sf"/>
</dbReference>
<comment type="caution">
    <text evidence="9">The sequence shown here is derived from an EMBL/GenBank/DDBJ whole genome shotgun (WGS) entry which is preliminary data.</text>
</comment>
<evidence type="ECO:0000256" key="7">
    <source>
        <dbReference type="ARBA" id="ARBA00048552"/>
    </source>
</evidence>
<evidence type="ECO:0000256" key="6">
    <source>
        <dbReference type="ARBA" id="ARBA00023163"/>
    </source>
</evidence>
<dbReference type="Proteomes" id="UP000239469">
    <property type="component" value="Unassembled WGS sequence"/>
</dbReference>
<dbReference type="Gene3D" id="1.10.1320.10">
    <property type="entry name" value="DNA-directed RNA polymerase, N-terminal domain"/>
    <property type="match status" value="1"/>
</dbReference>
<evidence type="ECO:0000313" key="9">
    <source>
        <dbReference type="EMBL" id="PRP71257.1"/>
    </source>
</evidence>
<evidence type="ECO:0000256" key="1">
    <source>
        <dbReference type="ARBA" id="ARBA00009493"/>
    </source>
</evidence>
<dbReference type="GO" id="GO:0003677">
    <property type="term" value="F:DNA binding"/>
    <property type="evidence" value="ECO:0007669"/>
    <property type="project" value="InterPro"/>
</dbReference>
<dbReference type="EMBL" id="MTBD01000016">
    <property type="protein sequence ID" value="PRP71257.1"/>
    <property type="molecule type" value="Genomic_DNA"/>
</dbReference>
<accession>A0A2S9X6E8</accession>
<dbReference type="AlphaFoldDB" id="A0A2S9X6E8"/>
<keyword evidence="3" id="KW-0240">DNA-directed RNA polymerase</keyword>
<dbReference type="RefSeq" id="WP_189338880.1">
    <property type="nucleotide sequence ID" value="NZ_MTBD01000016.1"/>
</dbReference>
<dbReference type="GO" id="GO:0000428">
    <property type="term" value="C:DNA-directed RNA polymerase complex"/>
    <property type="evidence" value="ECO:0007669"/>
    <property type="project" value="UniProtKB-KW"/>
</dbReference>
<proteinExistence type="inferred from homology"/>
<keyword evidence="6" id="KW-0804">Transcription</keyword>
<keyword evidence="5" id="KW-0548">Nucleotidyltransferase</keyword>
<gene>
    <name evidence="9" type="ORF">BUE93_07765</name>
</gene>